<dbReference type="SUPFAM" id="SSF48371">
    <property type="entry name" value="ARM repeat"/>
    <property type="match status" value="1"/>
</dbReference>
<evidence type="ECO:0000313" key="1">
    <source>
        <dbReference type="Proteomes" id="UP000079169"/>
    </source>
</evidence>
<organism evidence="1 2">
    <name type="scientific">Diaphorina citri</name>
    <name type="common">Asian citrus psyllid</name>
    <dbReference type="NCBI Taxonomy" id="121845"/>
    <lineage>
        <taxon>Eukaryota</taxon>
        <taxon>Metazoa</taxon>
        <taxon>Ecdysozoa</taxon>
        <taxon>Arthropoda</taxon>
        <taxon>Hexapoda</taxon>
        <taxon>Insecta</taxon>
        <taxon>Pterygota</taxon>
        <taxon>Neoptera</taxon>
        <taxon>Paraneoptera</taxon>
        <taxon>Hemiptera</taxon>
        <taxon>Sternorrhyncha</taxon>
        <taxon>Psylloidea</taxon>
        <taxon>Psyllidae</taxon>
        <taxon>Diaphorininae</taxon>
        <taxon>Diaphorina</taxon>
    </lineage>
</organism>
<dbReference type="GeneID" id="103507545"/>
<gene>
    <name evidence="2" type="primary">LOC103507545</name>
</gene>
<dbReference type="PaxDb" id="121845-A0A3Q0IPG8"/>
<accession>A0A3Q0IPG8</accession>
<dbReference type="AlphaFoldDB" id="A0A3Q0IPG8"/>
<dbReference type="KEGG" id="dci:103507545"/>
<dbReference type="GO" id="GO:0000124">
    <property type="term" value="C:SAGA complex"/>
    <property type="evidence" value="ECO:0007669"/>
    <property type="project" value="TreeGrafter"/>
</dbReference>
<dbReference type="STRING" id="121845.A0A3Q0IPG8"/>
<dbReference type="GO" id="GO:0006355">
    <property type="term" value="P:regulation of DNA-templated transcription"/>
    <property type="evidence" value="ECO:0007669"/>
    <property type="project" value="TreeGrafter"/>
</dbReference>
<dbReference type="InterPro" id="IPR046807">
    <property type="entry name" value="Tra1_central"/>
</dbReference>
<dbReference type="RefSeq" id="XP_026678189.1">
    <property type="nucleotide sequence ID" value="XM_026822388.1"/>
</dbReference>
<keyword evidence="1" id="KW-1185">Reference proteome</keyword>
<dbReference type="PANTHER" id="PTHR11139">
    <property type="entry name" value="ATAXIA TELANGIECTASIA MUTATED ATM -RELATED"/>
    <property type="match status" value="1"/>
</dbReference>
<reference evidence="2" key="1">
    <citation type="submission" date="2025-08" db="UniProtKB">
        <authorList>
            <consortium name="RefSeq"/>
        </authorList>
    </citation>
    <scope>IDENTIFICATION</scope>
</reference>
<dbReference type="Proteomes" id="UP000079169">
    <property type="component" value="Unplaced"/>
</dbReference>
<dbReference type="GO" id="GO:0006281">
    <property type="term" value="P:DNA repair"/>
    <property type="evidence" value="ECO:0007669"/>
    <property type="project" value="TreeGrafter"/>
</dbReference>
<evidence type="ECO:0000313" key="2">
    <source>
        <dbReference type="RefSeq" id="XP_026678189.1"/>
    </source>
</evidence>
<dbReference type="Pfam" id="PF20175">
    <property type="entry name" value="Tra1_central"/>
    <property type="match status" value="1"/>
</dbReference>
<dbReference type="InterPro" id="IPR050517">
    <property type="entry name" value="DDR_Repair_Kinase"/>
</dbReference>
<dbReference type="InterPro" id="IPR016024">
    <property type="entry name" value="ARM-type_fold"/>
</dbReference>
<proteinExistence type="predicted"/>
<sequence>MLELINRFPCNEHFKPHLEPLLKLCVDLLEKENEENVLVVIRIFFELHKHFRPPQHAEVPRFIKYTKNLYKGLGEYVNKMFDLSKNPQRQFNSISEVNVEAIVNEIYTVTPISVTVVGADKKPATKTIRIFPRGYQSLKSMQELPLIIVLVYQLYKENVKKDLEEFIPIILKTVNLKPPIDFVTAPEIYKEIYVDFIGAQIKTLSFLAYLVRFYQDILNKHSQLLVDGVLNLLLLCPSEVTSMRKELLIAARHILQTDFRTNFVPHMSQLFEEDFQLGSGWTTHESLRPLVYSTLADLVHHVRQLLPMSDLIKAVHLFSKNIHDETLPTTIHTMSCKLLRNVVDFIHTKNQAEIDQAFKSNTRIENHDYAEIESANNIMALETRRQINDLVFLYKLINNKHFCPDLLSQINIKVPTRETRNKVLFGLKKYKTNIDNNAPLQRSQRYWNMASDGGVDIFSDSVLNIIRLVESHILPFH</sequence>
<dbReference type="PANTHER" id="PTHR11139:SF1">
    <property type="entry name" value="TRANSFORMATION_TRANSCRIPTION DOMAIN-ASSOCIATED PROTEIN"/>
    <property type="match status" value="1"/>
</dbReference>
<dbReference type="GO" id="GO:0035267">
    <property type="term" value="C:NuA4 histone acetyltransferase complex"/>
    <property type="evidence" value="ECO:0007669"/>
    <property type="project" value="TreeGrafter"/>
</dbReference>
<protein>
    <submittedName>
        <fullName evidence="2">Transformation/transcription domain-associated protein-like</fullName>
    </submittedName>
</protein>
<name>A0A3Q0IPG8_DIACI</name>
<dbReference type="GO" id="GO:0005634">
    <property type="term" value="C:nucleus"/>
    <property type="evidence" value="ECO:0007669"/>
    <property type="project" value="TreeGrafter"/>
</dbReference>